<reference evidence="2 3" key="1">
    <citation type="submission" date="2020-08" db="EMBL/GenBank/DDBJ databases">
        <title>Functional genomics of gut bacteria from endangered species of beetles.</title>
        <authorList>
            <person name="Carlos-Shanley C."/>
        </authorList>
    </citation>
    <scope>NUCLEOTIDE SEQUENCE [LARGE SCALE GENOMIC DNA]</scope>
    <source>
        <strain evidence="2 3">S00239</strain>
    </source>
</reference>
<dbReference type="Gene3D" id="3.30.565.10">
    <property type="entry name" value="Histidine kinase-like ATPase, C-terminal domain"/>
    <property type="match status" value="1"/>
</dbReference>
<name>A0A840LAS4_9BURK</name>
<evidence type="ECO:0000313" key="3">
    <source>
        <dbReference type="Proteomes" id="UP000562027"/>
    </source>
</evidence>
<keyword evidence="2" id="KW-0808">Transferase</keyword>
<dbReference type="EC" id="2.7.11.1" evidence="2"/>
<dbReference type="InterPro" id="IPR003594">
    <property type="entry name" value="HATPase_dom"/>
</dbReference>
<comment type="caution">
    <text evidence="2">The sequence shown here is derived from an EMBL/GenBank/DDBJ whole genome shotgun (WGS) entry which is preliminary data.</text>
</comment>
<dbReference type="InterPro" id="IPR036890">
    <property type="entry name" value="HATPase_C_sf"/>
</dbReference>
<dbReference type="GO" id="GO:0004674">
    <property type="term" value="F:protein serine/threonine kinase activity"/>
    <property type="evidence" value="ECO:0007669"/>
    <property type="project" value="UniProtKB-EC"/>
</dbReference>
<keyword evidence="2" id="KW-0418">Kinase</keyword>
<accession>A0A840LAS4</accession>
<organism evidence="2 3">
    <name type="scientific">Roseateles oligotrophus</name>
    <dbReference type="NCBI Taxonomy" id="1769250"/>
    <lineage>
        <taxon>Bacteria</taxon>
        <taxon>Pseudomonadati</taxon>
        <taxon>Pseudomonadota</taxon>
        <taxon>Betaproteobacteria</taxon>
        <taxon>Burkholderiales</taxon>
        <taxon>Sphaerotilaceae</taxon>
        <taxon>Roseateles</taxon>
    </lineage>
</organism>
<protein>
    <submittedName>
        <fullName evidence="2">Serine/threonine-protein kinase RsbT</fullName>
        <ecNumber evidence="2">2.7.11.1</ecNumber>
    </submittedName>
</protein>
<keyword evidence="3" id="KW-1185">Reference proteome</keyword>
<dbReference type="SUPFAM" id="SSF55874">
    <property type="entry name" value="ATPase domain of HSP90 chaperone/DNA topoisomerase II/histidine kinase"/>
    <property type="match status" value="1"/>
</dbReference>
<sequence length="136" mass="14436">MKVGKDVEVIISDEADLWIALAEVDHLARAAGFPAADTARLKTAASELAQNILKYAGRGRLCLRLLDPYLQAGACELVAQDQGPGIADISVAMRDSYSTGGTLGLGLPGVRRLSEHFKIESKPGAGTVVTARFSRR</sequence>
<dbReference type="RefSeq" id="WP_184302959.1">
    <property type="nucleotide sequence ID" value="NZ_JACHLP010000008.1"/>
</dbReference>
<feature type="domain" description="Histidine kinase/HSP90-like ATPase" evidence="1">
    <location>
        <begin position="36"/>
        <end position="136"/>
    </location>
</feature>
<dbReference type="Pfam" id="PF02518">
    <property type="entry name" value="HATPase_c"/>
    <property type="match status" value="1"/>
</dbReference>
<proteinExistence type="predicted"/>
<dbReference type="EMBL" id="JACHLP010000008">
    <property type="protein sequence ID" value="MBB4845246.1"/>
    <property type="molecule type" value="Genomic_DNA"/>
</dbReference>
<dbReference type="Proteomes" id="UP000562027">
    <property type="component" value="Unassembled WGS sequence"/>
</dbReference>
<gene>
    <name evidence="2" type="ORF">HNP55_003793</name>
</gene>
<dbReference type="AlphaFoldDB" id="A0A840LAS4"/>
<evidence type="ECO:0000259" key="1">
    <source>
        <dbReference type="SMART" id="SM00387"/>
    </source>
</evidence>
<evidence type="ECO:0000313" key="2">
    <source>
        <dbReference type="EMBL" id="MBB4845246.1"/>
    </source>
</evidence>
<dbReference type="SMART" id="SM00387">
    <property type="entry name" value="HATPase_c"/>
    <property type="match status" value="1"/>
</dbReference>